<keyword evidence="4 6" id="KW-1133">Transmembrane helix</keyword>
<evidence type="ECO:0000256" key="3">
    <source>
        <dbReference type="ARBA" id="ARBA00022692"/>
    </source>
</evidence>
<feature type="transmembrane region" description="Helical" evidence="6">
    <location>
        <begin position="203"/>
        <end position="221"/>
    </location>
</feature>
<dbReference type="PRINTS" id="PR01036">
    <property type="entry name" value="TCRTETB"/>
</dbReference>
<keyword evidence="9" id="KW-1185">Reference proteome</keyword>
<feature type="transmembrane region" description="Helical" evidence="6">
    <location>
        <begin position="297"/>
        <end position="317"/>
    </location>
</feature>
<evidence type="ECO:0000256" key="4">
    <source>
        <dbReference type="ARBA" id="ARBA00022989"/>
    </source>
</evidence>
<reference evidence="8 9" key="1">
    <citation type="journal article" date="2015" name="Genome Announc.">
        <title>Expanding the biotechnology potential of lactobacilli through comparative genomics of 213 strains and associated genera.</title>
        <authorList>
            <person name="Sun Z."/>
            <person name="Harris H.M."/>
            <person name="McCann A."/>
            <person name="Guo C."/>
            <person name="Argimon S."/>
            <person name="Zhang W."/>
            <person name="Yang X."/>
            <person name="Jeffery I.B."/>
            <person name="Cooney J.C."/>
            <person name="Kagawa T.F."/>
            <person name="Liu W."/>
            <person name="Song Y."/>
            <person name="Salvetti E."/>
            <person name="Wrobel A."/>
            <person name="Rasinkangas P."/>
            <person name="Parkhill J."/>
            <person name="Rea M.C."/>
            <person name="O'Sullivan O."/>
            <person name="Ritari J."/>
            <person name="Douillard F.P."/>
            <person name="Paul Ross R."/>
            <person name="Yang R."/>
            <person name="Briner A.E."/>
            <person name="Felis G.E."/>
            <person name="de Vos W.M."/>
            <person name="Barrangou R."/>
            <person name="Klaenhammer T.R."/>
            <person name="Caufield P.W."/>
            <person name="Cui Y."/>
            <person name="Zhang H."/>
            <person name="O'Toole P.W."/>
        </authorList>
    </citation>
    <scope>NUCLEOTIDE SEQUENCE [LARGE SCALE GENOMIC DNA]</scope>
    <source>
        <strain evidence="8 9">DSM 20003</strain>
    </source>
</reference>
<dbReference type="OrthoDB" id="9816041at2"/>
<dbReference type="EMBL" id="AZDA01000011">
    <property type="protein sequence ID" value="KRK40530.1"/>
    <property type="molecule type" value="Genomic_DNA"/>
</dbReference>
<dbReference type="AlphaFoldDB" id="A0A0R1HA37"/>
<dbReference type="Pfam" id="PF07690">
    <property type="entry name" value="MFS_1"/>
    <property type="match status" value="1"/>
</dbReference>
<dbReference type="RefSeq" id="WP_057903504.1">
    <property type="nucleotide sequence ID" value="NZ_AZDA01000011.1"/>
</dbReference>
<feature type="transmembrane region" description="Helical" evidence="6">
    <location>
        <begin position="162"/>
        <end position="182"/>
    </location>
</feature>
<keyword evidence="2" id="KW-0813">Transport</keyword>
<feature type="transmembrane region" description="Helical" evidence="6">
    <location>
        <begin position="395"/>
        <end position="416"/>
    </location>
</feature>
<feature type="transmembrane region" description="Helical" evidence="6">
    <location>
        <begin position="111"/>
        <end position="129"/>
    </location>
</feature>
<dbReference type="InterPro" id="IPR011701">
    <property type="entry name" value="MFS"/>
</dbReference>
<dbReference type="SUPFAM" id="SSF103473">
    <property type="entry name" value="MFS general substrate transporter"/>
    <property type="match status" value="1"/>
</dbReference>
<dbReference type="PATRIC" id="fig|1423726.3.peg.310"/>
<proteinExistence type="predicted"/>
<feature type="transmembrane region" description="Helical" evidence="6">
    <location>
        <begin position="267"/>
        <end position="291"/>
    </location>
</feature>
<evidence type="ECO:0000259" key="7">
    <source>
        <dbReference type="PROSITE" id="PS50850"/>
    </source>
</evidence>
<dbReference type="GO" id="GO:0022857">
    <property type="term" value="F:transmembrane transporter activity"/>
    <property type="evidence" value="ECO:0007669"/>
    <property type="project" value="InterPro"/>
</dbReference>
<sequence>MAENFVNKKTQVSIIAVATLSFLGILVETSLNVTFPLLTHEFSVSLSTIQWVTSGYLLMVTIVMSATGFLNNRFNAKNLFRVALLFNLIGTILCVLSQQFIVLFLGRLLQAISTGIATPLMYHIILSVVPVGKRGTYMGLAAMIISLAPALGPTYGGTLSAFSSWRAIFIITIPVILLAAWIGERNISLVPNKTDQKFDWWGIILLAITFGSLSLSFANAGNYGFTSYRFIEMLIVFCLTTLVFGFKMQHSSKKILDFKLLLQPVVGLRWINFFVLQFINIGISFVIPLFLENRLHVNSFITGLVLLPGALAGALISPYAGRLFDHSGAFRPLLFSSITLISGTGLFFATSSKISVWGVTLLYILLRVGFNLGFSNSMSDASLHITSEKNSNFNSIFNTFQQYAGSLGTSVLAAVISVNQFNNGNLSHSTEQGSRIAYGILLILAIVSLITVIAVKYLFNDTIKTEQR</sequence>
<dbReference type="PANTHER" id="PTHR42718:SF9">
    <property type="entry name" value="MAJOR FACILITATOR SUPERFAMILY MULTIDRUG TRANSPORTER MFSC"/>
    <property type="match status" value="1"/>
</dbReference>
<accession>A0A0R1HA37</accession>
<feature type="transmembrane region" description="Helical" evidence="6">
    <location>
        <begin position="354"/>
        <end position="374"/>
    </location>
</feature>
<feature type="transmembrane region" description="Helical" evidence="6">
    <location>
        <begin position="436"/>
        <end position="459"/>
    </location>
</feature>
<feature type="transmembrane region" description="Helical" evidence="6">
    <location>
        <begin position="12"/>
        <end position="31"/>
    </location>
</feature>
<dbReference type="InterPro" id="IPR036259">
    <property type="entry name" value="MFS_trans_sf"/>
</dbReference>
<comment type="subcellular location">
    <subcellularLocation>
        <location evidence="1">Cell membrane</location>
        <topology evidence="1">Multi-pass membrane protein</topology>
    </subcellularLocation>
</comment>
<name>A0A0R1HA37_9LACO</name>
<comment type="caution">
    <text evidence="8">The sequence shown here is derived from an EMBL/GenBank/DDBJ whole genome shotgun (WGS) entry which is preliminary data.</text>
</comment>
<evidence type="ECO:0000256" key="1">
    <source>
        <dbReference type="ARBA" id="ARBA00004651"/>
    </source>
</evidence>
<feature type="transmembrane region" description="Helical" evidence="6">
    <location>
        <begin position="82"/>
        <end position="105"/>
    </location>
</feature>
<evidence type="ECO:0000256" key="2">
    <source>
        <dbReference type="ARBA" id="ARBA00022448"/>
    </source>
</evidence>
<dbReference type="InterPro" id="IPR020846">
    <property type="entry name" value="MFS_dom"/>
</dbReference>
<feature type="transmembrane region" description="Helical" evidence="6">
    <location>
        <begin position="329"/>
        <end position="348"/>
    </location>
</feature>
<organism evidence="8 9">
    <name type="scientific">Loigolactobacillus bifermentans DSM 20003</name>
    <dbReference type="NCBI Taxonomy" id="1423726"/>
    <lineage>
        <taxon>Bacteria</taxon>
        <taxon>Bacillati</taxon>
        <taxon>Bacillota</taxon>
        <taxon>Bacilli</taxon>
        <taxon>Lactobacillales</taxon>
        <taxon>Lactobacillaceae</taxon>
        <taxon>Loigolactobacillus</taxon>
    </lineage>
</organism>
<keyword evidence="5 6" id="KW-0472">Membrane</keyword>
<dbReference type="Gene3D" id="1.20.1720.10">
    <property type="entry name" value="Multidrug resistance protein D"/>
    <property type="match status" value="1"/>
</dbReference>
<feature type="transmembrane region" description="Helical" evidence="6">
    <location>
        <begin position="136"/>
        <end position="156"/>
    </location>
</feature>
<feature type="transmembrane region" description="Helical" evidence="6">
    <location>
        <begin position="51"/>
        <end position="70"/>
    </location>
</feature>
<evidence type="ECO:0000256" key="5">
    <source>
        <dbReference type="ARBA" id="ARBA00023136"/>
    </source>
</evidence>
<protein>
    <submittedName>
        <fullName evidence="8">Drug resistance efflux protein</fullName>
    </submittedName>
</protein>
<keyword evidence="3 6" id="KW-0812">Transmembrane</keyword>
<feature type="transmembrane region" description="Helical" evidence="6">
    <location>
        <begin position="227"/>
        <end position="246"/>
    </location>
</feature>
<dbReference type="PROSITE" id="PS50850">
    <property type="entry name" value="MFS"/>
    <property type="match status" value="1"/>
</dbReference>
<feature type="domain" description="Major facilitator superfamily (MFS) profile" evidence="7">
    <location>
        <begin position="13"/>
        <end position="463"/>
    </location>
</feature>
<gene>
    <name evidence="8" type="ORF">FC07_GL000301</name>
</gene>
<evidence type="ECO:0000256" key="6">
    <source>
        <dbReference type="SAM" id="Phobius"/>
    </source>
</evidence>
<evidence type="ECO:0000313" key="9">
    <source>
        <dbReference type="Proteomes" id="UP000051461"/>
    </source>
</evidence>
<dbReference type="Proteomes" id="UP000051461">
    <property type="component" value="Unassembled WGS sequence"/>
</dbReference>
<dbReference type="PANTHER" id="PTHR42718">
    <property type="entry name" value="MAJOR FACILITATOR SUPERFAMILY MULTIDRUG TRANSPORTER MFSC"/>
    <property type="match status" value="1"/>
</dbReference>
<dbReference type="GO" id="GO:0005886">
    <property type="term" value="C:plasma membrane"/>
    <property type="evidence" value="ECO:0007669"/>
    <property type="project" value="UniProtKB-SubCell"/>
</dbReference>
<dbReference type="Gene3D" id="1.20.1250.20">
    <property type="entry name" value="MFS general substrate transporter like domains"/>
    <property type="match status" value="1"/>
</dbReference>
<evidence type="ECO:0000313" key="8">
    <source>
        <dbReference type="EMBL" id="KRK40530.1"/>
    </source>
</evidence>